<feature type="compositionally biased region" description="Basic and acidic residues" evidence="2">
    <location>
        <begin position="45"/>
        <end position="54"/>
    </location>
</feature>
<reference evidence="3" key="1">
    <citation type="submission" date="2023-08" db="EMBL/GenBank/DDBJ databases">
        <authorList>
            <person name="Audoor S."/>
            <person name="Bilcke G."/>
        </authorList>
    </citation>
    <scope>NUCLEOTIDE SEQUENCE</scope>
</reference>
<feature type="compositionally biased region" description="Polar residues" evidence="2">
    <location>
        <begin position="108"/>
        <end position="156"/>
    </location>
</feature>
<feature type="region of interest" description="Disordered" evidence="2">
    <location>
        <begin position="360"/>
        <end position="466"/>
    </location>
</feature>
<name>A0AAD2CMV2_9STRA</name>
<feature type="coiled-coil region" evidence="1">
    <location>
        <begin position="267"/>
        <end position="294"/>
    </location>
</feature>
<dbReference type="Proteomes" id="UP001295423">
    <property type="component" value="Unassembled WGS sequence"/>
</dbReference>
<evidence type="ECO:0000313" key="4">
    <source>
        <dbReference type="Proteomes" id="UP001295423"/>
    </source>
</evidence>
<comment type="caution">
    <text evidence="3">The sequence shown here is derived from an EMBL/GenBank/DDBJ whole genome shotgun (WGS) entry which is preliminary data.</text>
</comment>
<feature type="compositionally biased region" description="Basic and acidic residues" evidence="2">
    <location>
        <begin position="406"/>
        <end position="419"/>
    </location>
</feature>
<evidence type="ECO:0000256" key="1">
    <source>
        <dbReference type="SAM" id="Coils"/>
    </source>
</evidence>
<feature type="region of interest" description="Disordered" evidence="2">
    <location>
        <begin position="1"/>
        <end position="67"/>
    </location>
</feature>
<gene>
    <name evidence="3" type="ORF">CYCCA115_LOCUS6880</name>
</gene>
<organism evidence="3 4">
    <name type="scientific">Cylindrotheca closterium</name>
    <dbReference type="NCBI Taxonomy" id="2856"/>
    <lineage>
        <taxon>Eukaryota</taxon>
        <taxon>Sar</taxon>
        <taxon>Stramenopiles</taxon>
        <taxon>Ochrophyta</taxon>
        <taxon>Bacillariophyta</taxon>
        <taxon>Bacillariophyceae</taxon>
        <taxon>Bacillariophycidae</taxon>
        <taxon>Bacillariales</taxon>
        <taxon>Bacillariaceae</taxon>
        <taxon>Cylindrotheca</taxon>
    </lineage>
</organism>
<sequence length="531" mass="59890">MSARSARVAQQSPGRMRANTGQPLRSPAEQQQHQHQRQHQQQHQEQQEQERSFIYEDDAGDIVEFEDPYDDVDVGTILQSFQDELEALNNRWKQVESHLSLLTFTNGRPITDDGTSSTNRGTPNRSRNANINTPSRQSKENQTMSNFNTATKSNKTTNDKQYETPQLVPTYTTYTTDSKAPFSVKDPPPSAERFSPLRNYVDRSTPVRREKGESSVRSYSTRHSVETPAEPPPAPVETPHPASYATPNRQRREQPPRMRTDPQDDILSQLKAALEAQEKQLQTLELENQTLKEQLHEQPEIGRDRLLFASELGSITSNLQLDLDETMTGTTTMNAKYTPPPQAPPPPAPVDPRMENEYGLPDEGYRGHHRTMESSGMPPVVPRRDDNDGVYEIPPNNDQRQGYEPLGRRPVDISHDDVSSFRPTPMSTPARNPTSPPKRVHISSAQGGDATNHQSHHQTRRQTTTTTTTLGTVAIPEEELWVSEGLSRGTRFVAKLSKLMDVQPGQQAPMSVLVDQHWDEIKHFFESTSSD</sequence>
<evidence type="ECO:0000256" key="2">
    <source>
        <dbReference type="SAM" id="MobiDB-lite"/>
    </source>
</evidence>
<dbReference type="EMBL" id="CAKOGP040000890">
    <property type="protein sequence ID" value="CAJ1940118.1"/>
    <property type="molecule type" value="Genomic_DNA"/>
</dbReference>
<feature type="compositionally biased region" description="Polar residues" evidence="2">
    <location>
        <begin position="421"/>
        <end position="433"/>
    </location>
</feature>
<evidence type="ECO:0000313" key="3">
    <source>
        <dbReference type="EMBL" id="CAJ1940118.1"/>
    </source>
</evidence>
<proteinExistence type="predicted"/>
<dbReference type="AlphaFoldDB" id="A0AAD2CMV2"/>
<feature type="compositionally biased region" description="Basic and acidic residues" evidence="2">
    <location>
        <begin position="205"/>
        <end position="214"/>
    </location>
</feature>
<feature type="compositionally biased region" description="Pro residues" evidence="2">
    <location>
        <begin position="338"/>
        <end position="350"/>
    </location>
</feature>
<protein>
    <submittedName>
        <fullName evidence="3">Uncharacterized protein</fullName>
    </submittedName>
</protein>
<feature type="compositionally biased region" description="Pro residues" evidence="2">
    <location>
        <begin position="229"/>
        <end position="238"/>
    </location>
</feature>
<feature type="region of interest" description="Disordered" evidence="2">
    <location>
        <begin position="108"/>
        <end position="262"/>
    </location>
</feature>
<feature type="compositionally biased region" description="Polar residues" evidence="2">
    <location>
        <begin position="443"/>
        <end position="453"/>
    </location>
</feature>
<feature type="compositionally biased region" description="Basic and acidic residues" evidence="2">
    <location>
        <begin position="363"/>
        <end position="372"/>
    </location>
</feature>
<feature type="compositionally biased region" description="Acidic residues" evidence="2">
    <location>
        <begin position="55"/>
        <end position="67"/>
    </location>
</feature>
<keyword evidence="4" id="KW-1185">Reference proteome</keyword>
<feature type="compositionally biased region" description="Basic and acidic residues" evidence="2">
    <location>
        <begin position="250"/>
        <end position="262"/>
    </location>
</feature>
<accession>A0AAD2CMV2</accession>
<feature type="compositionally biased region" description="Polar residues" evidence="2">
    <location>
        <begin position="163"/>
        <end position="178"/>
    </location>
</feature>
<keyword evidence="1" id="KW-0175">Coiled coil</keyword>
<feature type="region of interest" description="Disordered" evidence="2">
    <location>
        <begin position="331"/>
        <end position="350"/>
    </location>
</feature>
<feature type="compositionally biased region" description="Polar residues" evidence="2">
    <location>
        <begin position="8"/>
        <end position="23"/>
    </location>
</feature>